<dbReference type="InterPro" id="IPR006664">
    <property type="entry name" value="OMP_bac"/>
</dbReference>
<feature type="domain" description="OmpA-like" evidence="11">
    <location>
        <begin position="79"/>
        <end position="195"/>
    </location>
</feature>
<dbReference type="Gene3D" id="3.30.1330.60">
    <property type="entry name" value="OmpA-like domain"/>
    <property type="match status" value="1"/>
</dbReference>
<comment type="subcellular location">
    <subcellularLocation>
        <location evidence="8">Cell outer membrane</location>
        <topology evidence="8">Lipid-anchor</topology>
    </subcellularLocation>
</comment>
<feature type="signal peptide" evidence="10">
    <location>
        <begin position="1"/>
        <end position="25"/>
    </location>
</feature>
<dbReference type="InterPro" id="IPR006665">
    <property type="entry name" value="OmpA-like"/>
</dbReference>
<evidence type="ECO:0000256" key="4">
    <source>
        <dbReference type="ARBA" id="ARBA00023139"/>
    </source>
</evidence>
<evidence type="ECO:0000256" key="5">
    <source>
        <dbReference type="ARBA" id="ARBA00023237"/>
    </source>
</evidence>
<keyword evidence="2 8" id="KW-0732">Signal</keyword>
<dbReference type="PANTHER" id="PTHR30329:SF21">
    <property type="entry name" value="LIPOPROTEIN YIAD-RELATED"/>
    <property type="match status" value="1"/>
</dbReference>
<name>A0A5A9XFA0_9BACT</name>
<evidence type="ECO:0000256" key="1">
    <source>
        <dbReference type="ARBA" id="ARBA00022618"/>
    </source>
</evidence>
<dbReference type="AlphaFoldDB" id="A0A5A9XFA0"/>
<evidence type="ECO:0000256" key="3">
    <source>
        <dbReference type="ARBA" id="ARBA00023136"/>
    </source>
</evidence>
<keyword evidence="4 8" id="KW-0564">Palmitate</keyword>
<dbReference type="CDD" id="cd07185">
    <property type="entry name" value="OmpA_C-like"/>
    <property type="match status" value="1"/>
</dbReference>
<comment type="similarity">
    <text evidence="8">Belongs to the Pal lipoprotein family.</text>
</comment>
<dbReference type="GO" id="GO:0009279">
    <property type="term" value="C:cell outer membrane"/>
    <property type="evidence" value="ECO:0007669"/>
    <property type="project" value="UniProtKB-SubCell"/>
</dbReference>
<feature type="compositionally biased region" description="Low complexity" evidence="9">
    <location>
        <begin position="48"/>
        <end position="68"/>
    </location>
</feature>
<dbReference type="GO" id="GO:0051301">
    <property type="term" value="P:cell division"/>
    <property type="evidence" value="ECO:0007669"/>
    <property type="project" value="UniProtKB-KW"/>
</dbReference>
<feature type="chain" id="PRO_5023106687" description="Peptidoglycan-associated lipoprotein" evidence="10">
    <location>
        <begin position="26"/>
        <end position="195"/>
    </location>
</feature>
<evidence type="ECO:0000256" key="6">
    <source>
        <dbReference type="ARBA" id="ARBA00023288"/>
    </source>
</evidence>
<dbReference type="OrthoDB" id="9809164at2"/>
<dbReference type="PROSITE" id="PS51123">
    <property type="entry name" value="OMPA_2"/>
    <property type="match status" value="1"/>
</dbReference>
<dbReference type="InterPro" id="IPR036737">
    <property type="entry name" value="OmpA-like_sf"/>
</dbReference>
<dbReference type="Pfam" id="PF00691">
    <property type="entry name" value="OmpA"/>
    <property type="match status" value="1"/>
</dbReference>
<evidence type="ECO:0000313" key="12">
    <source>
        <dbReference type="EMBL" id="KAA0891837.1"/>
    </source>
</evidence>
<dbReference type="Proteomes" id="UP000324298">
    <property type="component" value="Unassembled WGS sequence"/>
</dbReference>
<dbReference type="SUPFAM" id="SSF103088">
    <property type="entry name" value="OmpA-like"/>
    <property type="match status" value="1"/>
</dbReference>
<evidence type="ECO:0000256" key="8">
    <source>
        <dbReference type="HAMAP-Rule" id="MF_02204"/>
    </source>
</evidence>
<keyword evidence="5 8" id="KW-0998">Cell outer membrane</keyword>
<gene>
    <name evidence="8 12" type="primary">pal</name>
    <name evidence="12" type="ORF">ET418_10410</name>
</gene>
<organism evidence="12 13">
    <name type="scientific">Oryzomonas rubra</name>
    <dbReference type="NCBI Taxonomy" id="2509454"/>
    <lineage>
        <taxon>Bacteria</taxon>
        <taxon>Pseudomonadati</taxon>
        <taxon>Thermodesulfobacteriota</taxon>
        <taxon>Desulfuromonadia</taxon>
        <taxon>Geobacterales</taxon>
        <taxon>Geobacteraceae</taxon>
        <taxon>Oryzomonas</taxon>
    </lineage>
</organism>
<dbReference type="RefSeq" id="WP_149307536.1">
    <property type="nucleotide sequence ID" value="NZ_SRSD01000005.1"/>
</dbReference>
<protein>
    <recommendedName>
        <fullName evidence="8">Peptidoglycan-associated lipoprotein</fullName>
        <shortName evidence="8">PAL</shortName>
    </recommendedName>
</protein>
<feature type="compositionally biased region" description="Basic and acidic residues" evidence="9">
    <location>
        <begin position="29"/>
        <end position="47"/>
    </location>
</feature>
<keyword evidence="3 8" id="KW-0472">Membrane</keyword>
<accession>A0A5A9XFA0</accession>
<comment type="caution">
    <text evidence="12">The sequence shown here is derived from an EMBL/GenBank/DDBJ whole genome shotgun (WGS) entry which is preliminary data.</text>
</comment>
<dbReference type="EMBL" id="SRSD01000005">
    <property type="protein sequence ID" value="KAA0891837.1"/>
    <property type="molecule type" value="Genomic_DNA"/>
</dbReference>
<evidence type="ECO:0000256" key="10">
    <source>
        <dbReference type="SAM" id="SignalP"/>
    </source>
</evidence>
<evidence type="ECO:0000313" key="13">
    <source>
        <dbReference type="Proteomes" id="UP000324298"/>
    </source>
</evidence>
<dbReference type="InterPro" id="IPR039001">
    <property type="entry name" value="Pal"/>
</dbReference>
<keyword evidence="6 8" id="KW-0449">Lipoprotein</keyword>
<keyword evidence="1" id="KW-0132">Cell division</keyword>
<evidence type="ECO:0000256" key="9">
    <source>
        <dbReference type="SAM" id="MobiDB-lite"/>
    </source>
</evidence>
<evidence type="ECO:0000256" key="7">
    <source>
        <dbReference type="ARBA" id="ARBA00023306"/>
    </source>
</evidence>
<dbReference type="InterPro" id="IPR050330">
    <property type="entry name" value="Bact_OuterMem_StrucFunc"/>
</dbReference>
<dbReference type="InterPro" id="IPR014169">
    <property type="entry name" value="Pal_lipo_C"/>
</dbReference>
<keyword evidence="13" id="KW-1185">Reference proteome</keyword>
<reference evidence="12 13" key="1">
    <citation type="submission" date="2019-04" db="EMBL/GenBank/DDBJ databases">
        <title>Geobacter ruber sp. nov., ferric-reducing bacteria isolated from paddy soil.</title>
        <authorList>
            <person name="Xu Z."/>
            <person name="Masuda Y."/>
            <person name="Itoh H."/>
            <person name="Senoo K."/>
        </authorList>
    </citation>
    <scope>NUCLEOTIDE SEQUENCE [LARGE SCALE GENOMIC DNA]</scope>
    <source>
        <strain evidence="12 13">Red88</strain>
    </source>
</reference>
<proteinExistence type="inferred from homology"/>
<feature type="region of interest" description="Disordered" evidence="9">
    <location>
        <begin position="29"/>
        <end position="68"/>
    </location>
</feature>
<dbReference type="PANTHER" id="PTHR30329">
    <property type="entry name" value="STATOR ELEMENT OF FLAGELLAR MOTOR COMPLEX"/>
    <property type="match status" value="1"/>
</dbReference>
<evidence type="ECO:0000259" key="11">
    <source>
        <dbReference type="PROSITE" id="PS51123"/>
    </source>
</evidence>
<dbReference type="PRINTS" id="PR01021">
    <property type="entry name" value="OMPADOMAIN"/>
</dbReference>
<keyword evidence="7" id="KW-0131">Cell cycle</keyword>
<dbReference type="PROSITE" id="PS51257">
    <property type="entry name" value="PROKAR_LIPOPROTEIN"/>
    <property type="match status" value="1"/>
</dbReference>
<dbReference type="NCBIfam" id="TIGR02802">
    <property type="entry name" value="Pal_lipo"/>
    <property type="match status" value="1"/>
</dbReference>
<sequence>MKRGTMVVLAALSLAALLASGCANKEVVKSEEPVVRAEQPKAPEVAKPEVAPAPTKQAQPEQATPAAEPIKQAEAPVAAAPAAETAFESVYFDFDKSDLSQDARDVLSKNADILLKNKPGIKVQIAGHCDERGSAEYNLALGERRAKSALHYLTTLGVAADRLSIISYGKEKPAVDGHDEAAWAKNRRDEFVIVQ</sequence>
<dbReference type="HAMAP" id="MF_02204">
    <property type="entry name" value="Pal"/>
    <property type="match status" value="1"/>
</dbReference>
<evidence type="ECO:0000256" key="2">
    <source>
        <dbReference type="ARBA" id="ARBA00022729"/>
    </source>
</evidence>